<protein>
    <submittedName>
        <fullName evidence="2">20667_t:CDS:1</fullName>
    </submittedName>
</protein>
<accession>A0A9N9IBH3</accession>
<keyword evidence="3" id="KW-1185">Reference proteome</keyword>
<dbReference type="Gene3D" id="1.10.30.10">
    <property type="entry name" value="High mobility group box domain"/>
    <property type="match status" value="1"/>
</dbReference>
<evidence type="ECO:0000313" key="2">
    <source>
        <dbReference type="EMBL" id="CAG8728586.1"/>
    </source>
</evidence>
<comment type="caution">
    <text evidence="2">The sequence shown here is derived from an EMBL/GenBank/DDBJ whole genome shotgun (WGS) entry which is preliminary data.</text>
</comment>
<evidence type="ECO:0000313" key="3">
    <source>
        <dbReference type="Proteomes" id="UP000789405"/>
    </source>
</evidence>
<gene>
    <name evidence="2" type="ORF">DERYTH_LOCUS14925</name>
</gene>
<dbReference type="EMBL" id="CAJVPY010011634">
    <property type="protein sequence ID" value="CAG8728586.1"/>
    <property type="molecule type" value="Genomic_DNA"/>
</dbReference>
<feature type="region of interest" description="Disordered" evidence="1">
    <location>
        <begin position="162"/>
        <end position="190"/>
    </location>
</feature>
<reference evidence="2" key="1">
    <citation type="submission" date="2021-06" db="EMBL/GenBank/DDBJ databases">
        <authorList>
            <person name="Kallberg Y."/>
            <person name="Tangrot J."/>
            <person name="Rosling A."/>
        </authorList>
    </citation>
    <scope>NUCLEOTIDE SEQUENCE</scope>
    <source>
        <strain evidence="2">MA453B</strain>
    </source>
</reference>
<organism evidence="2 3">
    <name type="scientific">Dentiscutata erythropus</name>
    <dbReference type="NCBI Taxonomy" id="1348616"/>
    <lineage>
        <taxon>Eukaryota</taxon>
        <taxon>Fungi</taxon>
        <taxon>Fungi incertae sedis</taxon>
        <taxon>Mucoromycota</taxon>
        <taxon>Glomeromycotina</taxon>
        <taxon>Glomeromycetes</taxon>
        <taxon>Diversisporales</taxon>
        <taxon>Gigasporaceae</taxon>
        <taxon>Dentiscutata</taxon>
    </lineage>
</organism>
<evidence type="ECO:0000256" key="1">
    <source>
        <dbReference type="SAM" id="MobiDB-lite"/>
    </source>
</evidence>
<name>A0A9N9IBH3_9GLOM</name>
<dbReference type="InterPro" id="IPR036910">
    <property type="entry name" value="HMG_box_dom_sf"/>
</dbReference>
<proteinExistence type="predicted"/>
<dbReference type="OrthoDB" id="2373005at2759"/>
<dbReference type="Proteomes" id="UP000789405">
    <property type="component" value="Unassembled WGS sequence"/>
</dbReference>
<sequence length="331" mass="38175">MDKKVEEIKSVKFQSMISIVEKTPNTCVFINSSNDCFNQNQVINDVQKLIKLPFPPMINPCDLIVLRPDGHVPRAPNAFIIYRKLFVKAASVYSLPMSAISSIASKSWEQESDDVKEEYRRIAREAFNYRNKLCPKLKNESKRNRWKTILFNKPYTRKIRMNKPIRSVNKSTKPKKDPKSSTSKLEIGGLTETNSPNINLNLFDDWTNQDIFSIPNLSMNSNDDLHENFENHPEISSQSFNLPNASRIDNNIACDNQPFIGELGISALPEDNLIGTFDFQNMISLDHFAYRYDHKTSQERPAFADLFDSTIYQHDMSEDLLTYGMGPDYYY</sequence>
<dbReference type="AlphaFoldDB" id="A0A9N9IBH3"/>
<dbReference type="SUPFAM" id="SSF47095">
    <property type="entry name" value="HMG-box"/>
    <property type="match status" value="1"/>
</dbReference>